<evidence type="ECO:0000256" key="6">
    <source>
        <dbReference type="ARBA" id="ARBA00023136"/>
    </source>
</evidence>
<comment type="similarity">
    <text evidence="7">Belongs to the binding-protein-dependent transport system permease family.</text>
</comment>
<keyword evidence="10" id="KW-1185">Reference proteome</keyword>
<keyword evidence="5 7" id="KW-1133">Transmembrane helix</keyword>
<accession>A0ABS4IV02</accession>
<keyword evidence="4 7" id="KW-0812">Transmembrane</keyword>
<comment type="caution">
    <text evidence="9">The sequence shown here is derived from an EMBL/GenBank/DDBJ whole genome shotgun (WGS) entry which is preliminary data.</text>
</comment>
<feature type="transmembrane region" description="Helical" evidence="7">
    <location>
        <begin position="280"/>
        <end position="300"/>
    </location>
</feature>
<name>A0ABS4IV02_9BACL</name>
<evidence type="ECO:0000313" key="9">
    <source>
        <dbReference type="EMBL" id="MBP1990404.1"/>
    </source>
</evidence>
<keyword evidence="2 7" id="KW-0813">Transport</keyword>
<dbReference type="CDD" id="cd06261">
    <property type="entry name" value="TM_PBP2"/>
    <property type="match status" value="1"/>
</dbReference>
<evidence type="ECO:0000256" key="4">
    <source>
        <dbReference type="ARBA" id="ARBA00022692"/>
    </source>
</evidence>
<feature type="transmembrane region" description="Helical" evidence="7">
    <location>
        <begin position="220"/>
        <end position="244"/>
    </location>
</feature>
<dbReference type="Gene3D" id="1.10.3720.10">
    <property type="entry name" value="MetI-like"/>
    <property type="match status" value="1"/>
</dbReference>
<dbReference type="Proteomes" id="UP001519287">
    <property type="component" value="Unassembled WGS sequence"/>
</dbReference>
<organism evidence="9 10">
    <name type="scientific">Paenibacillus eucommiae</name>
    <dbReference type="NCBI Taxonomy" id="1355755"/>
    <lineage>
        <taxon>Bacteria</taxon>
        <taxon>Bacillati</taxon>
        <taxon>Bacillota</taxon>
        <taxon>Bacilli</taxon>
        <taxon>Bacillales</taxon>
        <taxon>Paenibacillaceae</taxon>
        <taxon>Paenibacillus</taxon>
    </lineage>
</organism>
<evidence type="ECO:0000256" key="3">
    <source>
        <dbReference type="ARBA" id="ARBA00022475"/>
    </source>
</evidence>
<dbReference type="SUPFAM" id="SSF161098">
    <property type="entry name" value="MetI-like"/>
    <property type="match status" value="1"/>
</dbReference>
<dbReference type="PANTHER" id="PTHR43227">
    <property type="entry name" value="BLL4140 PROTEIN"/>
    <property type="match status" value="1"/>
</dbReference>
<evidence type="ECO:0000256" key="1">
    <source>
        <dbReference type="ARBA" id="ARBA00004651"/>
    </source>
</evidence>
<reference evidence="9 10" key="1">
    <citation type="submission" date="2021-03" db="EMBL/GenBank/DDBJ databases">
        <title>Genomic Encyclopedia of Type Strains, Phase IV (KMG-IV): sequencing the most valuable type-strain genomes for metagenomic binning, comparative biology and taxonomic classification.</title>
        <authorList>
            <person name="Goeker M."/>
        </authorList>
    </citation>
    <scope>NUCLEOTIDE SEQUENCE [LARGE SCALE GENOMIC DNA]</scope>
    <source>
        <strain evidence="9 10">DSM 26048</strain>
    </source>
</reference>
<gene>
    <name evidence="9" type="ORF">J2Z66_002010</name>
</gene>
<evidence type="ECO:0000256" key="2">
    <source>
        <dbReference type="ARBA" id="ARBA00022448"/>
    </source>
</evidence>
<keyword evidence="6 7" id="KW-0472">Membrane</keyword>
<dbReference type="RefSeq" id="WP_312894473.1">
    <property type="nucleotide sequence ID" value="NZ_JAGGLB010000005.1"/>
</dbReference>
<keyword evidence="3" id="KW-1003">Cell membrane</keyword>
<feature type="transmembrane region" description="Helical" evidence="7">
    <location>
        <begin position="132"/>
        <end position="153"/>
    </location>
</feature>
<dbReference type="PROSITE" id="PS50928">
    <property type="entry name" value="ABC_TM1"/>
    <property type="match status" value="1"/>
</dbReference>
<evidence type="ECO:0000313" key="10">
    <source>
        <dbReference type="Proteomes" id="UP001519287"/>
    </source>
</evidence>
<proteinExistence type="inferred from homology"/>
<dbReference type="InterPro" id="IPR000515">
    <property type="entry name" value="MetI-like"/>
</dbReference>
<feature type="transmembrane region" description="Helical" evidence="7">
    <location>
        <begin position="90"/>
        <end position="111"/>
    </location>
</feature>
<feature type="domain" description="ABC transmembrane type-1" evidence="8">
    <location>
        <begin position="86"/>
        <end position="301"/>
    </location>
</feature>
<protein>
    <submittedName>
        <fullName evidence="9">Aldouronate transport system permease protein</fullName>
    </submittedName>
</protein>
<evidence type="ECO:0000259" key="8">
    <source>
        <dbReference type="PROSITE" id="PS50928"/>
    </source>
</evidence>
<dbReference type="EMBL" id="JAGGLB010000005">
    <property type="protein sequence ID" value="MBP1990404.1"/>
    <property type="molecule type" value="Genomic_DNA"/>
</dbReference>
<dbReference type="InterPro" id="IPR050809">
    <property type="entry name" value="UgpAE/MalFG_permease"/>
</dbReference>
<feature type="transmembrane region" description="Helical" evidence="7">
    <location>
        <begin position="173"/>
        <end position="199"/>
    </location>
</feature>
<sequence length="314" mass="35686">MSITQLPLVHRKKAGRTWRKLRQMKALYLLMLLPAVFVFIFNYMPLYGVLIAFKDFNYSKGILGSDWNQFAYFKSMLNDSFFRRALWNTIRINLLSILIIFPAPIIFALLLNEMKHLPYKRVVQTISYLPHFMSWVVIGGFVYQLLSPEGGIVNALLGLFGIEPIYFMTNSHLFIPVLLSASIWQGVGWGSIIYLAAISGIDPTLYESAEIDGAGRWQKVFSITIPAIMPAIIILFILSLSSILNAGFDPIFNLYNPLVMNVADVIDTYVYRKGLLESKFGYAAAVGLFQSLIGLLLVYFSNRLIKKFSDYGIW</sequence>
<comment type="subcellular location">
    <subcellularLocation>
        <location evidence="1 7">Cell membrane</location>
        <topology evidence="1 7">Multi-pass membrane protein</topology>
    </subcellularLocation>
</comment>
<feature type="transmembrane region" description="Helical" evidence="7">
    <location>
        <begin position="26"/>
        <end position="53"/>
    </location>
</feature>
<evidence type="ECO:0000256" key="7">
    <source>
        <dbReference type="RuleBase" id="RU363032"/>
    </source>
</evidence>
<dbReference type="Pfam" id="PF00528">
    <property type="entry name" value="BPD_transp_1"/>
    <property type="match status" value="1"/>
</dbReference>
<dbReference type="PANTHER" id="PTHR43227:SF11">
    <property type="entry name" value="BLL4140 PROTEIN"/>
    <property type="match status" value="1"/>
</dbReference>
<dbReference type="InterPro" id="IPR035906">
    <property type="entry name" value="MetI-like_sf"/>
</dbReference>
<evidence type="ECO:0000256" key="5">
    <source>
        <dbReference type="ARBA" id="ARBA00022989"/>
    </source>
</evidence>